<accession>A0A250WUJ7</accession>
<proteinExistence type="predicted"/>
<sequence length="374" mass="40840">MESLDSLKSSLKRLGFYKDTSLLCLHPGPSREEILAFILHRLFKSASATVVVGKLHDNFQNVKSLSVEEASAQKYVHLLTLVGIVTTVDTVRGCVCEDESLAFLQRLVSIVDIKDVSTLNSSVSLTVAEDCFNLPTVPQQPSSVGDNMPVMDFICTNILKLTCEQNQVLPTDIIRATAKNLNHVEDLLSSCHQQELNLDQKIFETQETSVNFSSKMQWSGGPEKQVCQSGLAESLRGYVNAVTVFSDVYLKELGVWSKSLPAAQACSGIGPKSDSILRCYNRLSAALNDISTIRRMHTALSSAAPPLQAFQPNTLLKISKCSKEESVVLARHVHILSTAAATFNSKMSDCNHNGSGVALDSLERDAINAYMDVD</sequence>
<dbReference type="STRING" id="1157962.A0A250WUJ7"/>
<protein>
    <submittedName>
        <fullName evidence="1">Uncharacterized protein</fullName>
    </submittedName>
</protein>
<gene>
    <name evidence="1" type="ORF">CEUSTIGMA_g1947.t1</name>
</gene>
<name>A0A250WUJ7_9CHLO</name>
<dbReference type="GO" id="GO:0051225">
    <property type="term" value="P:spindle assembly"/>
    <property type="evidence" value="ECO:0007669"/>
    <property type="project" value="TreeGrafter"/>
</dbReference>
<reference evidence="1 2" key="1">
    <citation type="submission" date="2017-08" db="EMBL/GenBank/DDBJ databases">
        <title>Acidophilic green algal genome provides insights into adaptation to an acidic environment.</title>
        <authorList>
            <person name="Hirooka S."/>
            <person name="Hirose Y."/>
            <person name="Kanesaki Y."/>
            <person name="Higuchi S."/>
            <person name="Fujiwara T."/>
            <person name="Onuma R."/>
            <person name="Era A."/>
            <person name="Ohbayashi R."/>
            <person name="Uzuka A."/>
            <person name="Nozaki H."/>
            <person name="Yoshikawa H."/>
            <person name="Miyagishima S.Y."/>
        </authorList>
    </citation>
    <scope>NUCLEOTIDE SEQUENCE [LARGE SCALE GENOMIC DNA]</scope>
    <source>
        <strain evidence="1 2">NIES-2499</strain>
    </source>
</reference>
<dbReference type="PANTHER" id="PTHR14352">
    <property type="entry name" value="HAUS AUGMIN-LIKE COMPLEX SUBUNIT 7"/>
    <property type="match status" value="1"/>
</dbReference>
<dbReference type="PANTHER" id="PTHR14352:SF2">
    <property type="entry name" value="HAUS AUGMIN-LIKE COMPLEX SUBUNIT 7"/>
    <property type="match status" value="1"/>
</dbReference>
<keyword evidence="2" id="KW-1185">Reference proteome</keyword>
<dbReference type="Pfam" id="PF06694">
    <property type="entry name" value="Plant_NMP1"/>
    <property type="match status" value="1"/>
</dbReference>
<organism evidence="1 2">
    <name type="scientific">Chlamydomonas eustigma</name>
    <dbReference type="NCBI Taxonomy" id="1157962"/>
    <lineage>
        <taxon>Eukaryota</taxon>
        <taxon>Viridiplantae</taxon>
        <taxon>Chlorophyta</taxon>
        <taxon>core chlorophytes</taxon>
        <taxon>Chlorophyceae</taxon>
        <taxon>CS clade</taxon>
        <taxon>Chlamydomonadales</taxon>
        <taxon>Chlamydomonadaceae</taxon>
        <taxon>Chlamydomonas</taxon>
    </lineage>
</organism>
<evidence type="ECO:0000313" key="2">
    <source>
        <dbReference type="Proteomes" id="UP000232323"/>
    </source>
</evidence>
<dbReference type="InterPro" id="IPR029711">
    <property type="entry name" value="Haus7-like"/>
</dbReference>
<dbReference type="EMBL" id="BEGY01000008">
    <property type="protein sequence ID" value="GAX74498.1"/>
    <property type="molecule type" value="Genomic_DNA"/>
</dbReference>
<comment type="caution">
    <text evidence="1">The sequence shown here is derived from an EMBL/GenBank/DDBJ whole genome shotgun (WGS) entry which is preliminary data.</text>
</comment>
<dbReference type="Proteomes" id="UP000232323">
    <property type="component" value="Unassembled WGS sequence"/>
</dbReference>
<dbReference type="GO" id="GO:0051011">
    <property type="term" value="F:microtubule minus-end binding"/>
    <property type="evidence" value="ECO:0007669"/>
    <property type="project" value="InterPro"/>
</dbReference>
<dbReference type="AlphaFoldDB" id="A0A250WUJ7"/>
<dbReference type="GO" id="GO:0031023">
    <property type="term" value="P:microtubule organizing center organization"/>
    <property type="evidence" value="ECO:0007669"/>
    <property type="project" value="TreeGrafter"/>
</dbReference>
<dbReference type="InterPro" id="IPR010604">
    <property type="entry name" value="Plant_AUG7"/>
</dbReference>
<evidence type="ECO:0000313" key="1">
    <source>
        <dbReference type="EMBL" id="GAX74498.1"/>
    </source>
</evidence>
<dbReference type="GO" id="GO:0070652">
    <property type="term" value="C:HAUS complex"/>
    <property type="evidence" value="ECO:0007669"/>
    <property type="project" value="TreeGrafter"/>
</dbReference>